<feature type="region of interest" description="Disordered" evidence="1">
    <location>
        <begin position="50"/>
        <end position="99"/>
    </location>
</feature>
<dbReference type="OrthoDB" id="5569250at2759"/>
<keyword evidence="3" id="KW-1185">Reference proteome</keyword>
<name>A0A165RIH0_9APHY</name>
<evidence type="ECO:0000313" key="3">
    <source>
        <dbReference type="Proteomes" id="UP000076727"/>
    </source>
</evidence>
<feature type="compositionally biased region" description="Polar residues" evidence="1">
    <location>
        <begin position="75"/>
        <end position="91"/>
    </location>
</feature>
<sequence length="99" mass="10546">MYEASKTLHGDIGVNNIMWCEGPDEQSVGVLCDWDLAEDHIDGDVKAARSEHCGNAGDQRGTSKSAKRSMGLRADQSTAQPAGQAASTQHCYQGKVTGH</sequence>
<reference evidence="2 3" key="1">
    <citation type="journal article" date="2016" name="Mol. Biol. Evol.">
        <title>Comparative Genomics of Early-Diverging Mushroom-Forming Fungi Provides Insights into the Origins of Lignocellulose Decay Capabilities.</title>
        <authorList>
            <person name="Nagy L.G."/>
            <person name="Riley R."/>
            <person name="Tritt A."/>
            <person name="Adam C."/>
            <person name="Daum C."/>
            <person name="Floudas D."/>
            <person name="Sun H."/>
            <person name="Yadav J.S."/>
            <person name="Pangilinan J."/>
            <person name="Larsson K.H."/>
            <person name="Matsuura K."/>
            <person name="Barry K."/>
            <person name="Labutti K."/>
            <person name="Kuo R."/>
            <person name="Ohm R.A."/>
            <person name="Bhattacharya S.S."/>
            <person name="Shirouzu T."/>
            <person name="Yoshinaga Y."/>
            <person name="Martin F.M."/>
            <person name="Grigoriev I.V."/>
            <person name="Hibbett D.S."/>
        </authorList>
    </citation>
    <scope>NUCLEOTIDE SEQUENCE [LARGE SCALE GENOMIC DNA]</scope>
    <source>
        <strain evidence="2 3">L-15889</strain>
    </source>
</reference>
<accession>A0A165RIH0</accession>
<evidence type="ECO:0000313" key="2">
    <source>
        <dbReference type="EMBL" id="KZT70794.1"/>
    </source>
</evidence>
<gene>
    <name evidence="2" type="ORF">DAEQUDRAFT_724933</name>
</gene>
<proteinExistence type="predicted"/>
<dbReference type="EMBL" id="KV429049">
    <property type="protein sequence ID" value="KZT70794.1"/>
    <property type="molecule type" value="Genomic_DNA"/>
</dbReference>
<protein>
    <recommendedName>
        <fullName evidence="4">Fungal-type protein kinase domain-containing protein</fullName>
    </recommendedName>
</protein>
<dbReference type="Proteomes" id="UP000076727">
    <property type="component" value="Unassembled WGS sequence"/>
</dbReference>
<evidence type="ECO:0008006" key="4">
    <source>
        <dbReference type="Google" id="ProtNLM"/>
    </source>
</evidence>
<dbReference type="STRING" id="1314783.A0A165RIH0"/>
<dbReference type="AlphaFoldDB" id="A0A165RIH0"/>
<organism evidence="2 3">
    <name type="scientific">Daedalea quercina L-15889</name>
    <dbReference type="NCBI Taxonomy" id="1314783"/>
    <lineage>
        <taxon>Eukaryota</taxon>
        <taxon>Fungi</taxon>
        <taxon>Dikarya</taxon>
        <taxon>Basidiomycota</taxon>
        <taxon>Agaricomycotina</taxon>
        <taxon>Agaricomycetes</taxon>
        <taxon>Polyporales</taxon>
        <taxon>Fomitopsis</taxon>
    </lineage>
</organism>
<evidence type="ECO:0000256" key="1">
    <source>
        <dbReference type="SAM" id="MobiDB-lite"/>
    </source>
</evidence>